<feature type="compositionally biased region" description="Basic and acidic residues" evidence="5">
    <location>
        <begin position="329"/>
        <end position="341"/>
    </location>
</feature>
<feature type="domain" description="Major facilitator superfamily (MFS) profile" evidence="7">
    <location>
        <begin position="89"/>
        <end position="640"/>
    </location>
</feature>
<feature type="transmembrane region" description="Helical" evidence="6">
    <location>
        <begin position="252"/>
        <end position="273"/>
    </location>
</feature>
<dbReference type="PROSITE" id="PS50850">
    <property type="entry name" value="MFS"/>
    <property type="match status" value="1"/>
</dbReference>
<dbReference type="Gene3D" id="1.20.1250.20">
    <property type="entry name" value="MFS general substrate transporter like domains"/>
    <property type="match status" value="1"/>
</dbReference>
<evidence type="ECO:0000256" key="2">
    <source>
        <dbReference type="ARBA" id="ARBA00022692"/>
    </source>
</evidence>
<keyword evidence="3 6" id="KW-1133">Transmembrane helix</keyword>
<protein>
    <submittedName>
        <fullName evidence="8">MFS general substrate transporter</fullName>
    </submittedName>
</protein>
<dbReference type="SUPFAM" id="SSF103473">
    <property type="entry name" value="MFS general substrate transporter"/>
    <property type="match status" value="1"/>
</dbReference>
<feature type="transmembrane region" description="Helical" evidence="6">
    <location>
        <begin position="180"/>
        <end position="202"/>
    </location>
</feature>
<feature type="transmembrane region" description="Helical" evidence="6">
    <location>
        <begin position="123"/>
        <end position="143"/>
    </location>
</feature>
<feature type="compositionally biased region" description="Polar residues" evidence="5">
    <location>
        <begin position="20"/>
        <end position="34"/>
    </location>
</feature>
<organism evidence="8 9">
    <name type="scientific">Sodiomyces alkalinus (strain CBS 110278 / VKM F-3762 / F11)</name>
    <name type="common">Alkaliphilic filamentous fungus</name>
    <dbReference type="NCBI Taxonomy" id="1314773"/>
    <lineage>
        <taxon>Eukaryota</taxon>
        <taxon>Fungi</taxon>
        <taxon>Dikarya</taxon>
        <taxon>Ascomycota</taxon>
        <taxon>Pezizomycotina</taxon>
        <taxon>Sordariomycetes</taxon>
        <taxon>Hypocreomycetidae</taxon>
        <taxon>Glomerellales</taxon>
        <taxon>Plectosphaerellaceae</taxon>
        <taxon>Sodiomyces</taxon>
    </lineage>
</organism>
<dbReference type="Pfam" id="PF07690">
    <property type="entry name" value="MFS_1"/>
    <property type="match status" value="1"/>
</dbReference>
<comment type="subcellular location">
    <subcellularLocation>
        <location evidence="1">Membrane</location>
        <topology evidence="1">Multi-pass membrane protein</topology>
    </subcellularLocation>
</comment>
<dbReference type="GO" id="GO:0140115">
    <property type="term" value="P:export across plasma membrane"/>
    <property type="evidence" value="ECO:0007669"/>
    <property type="project" value="UniProtKB-ARBA"/>
</dbReference>
<feature type="transmembrane region" description="Helical" evidence="6">
    <location>
        <begin position="592"/>
        <end position="609"/>
    </location>
</feature>
<dbReference type="OrthoDB" id="6770063at2759"/>
<dbReference type="PANTHER" id="PTHR23502">
    <property type="entry name" value="MAJOR FACILITATOR SUPERFAMILY"/>
    <property type="match status" value="1"/>
</dbReference>
<dbReference type="InterPro" id="IPR005829">
    <property type="entry name" value="Sugar_transporter_CS"/>
</dbReference>
<evidence type="ECO:0000256" key="5">
    <source>
        <dbReference type="SAM" id="MobiDB-lite"/>
    </source>
</evidence>
<feature type="compositionally biased region" description="Acidic residues" evidence="5">
    <location>
        <begin position="306"/>
        <end position="328"/>
    </location>
</feature>
<sequence length="652" mass="70454">MPSPDGCPWESAGHVKHQPVRSSAGPSQPQSIDESTPITYRYLTFDTDLPTPYTAALDPDDARAALPPQPDLTKLGCPQRWPSHRKNIILALACAATFLTAYSSGSYAPPVPAMAEDLGASELATVAGITTFCVGFALAPMVLAPLSEVYGRRPVLVASGLVYVAFQAVCSVMPGLAGMLVARLLVGTGGSVFSSVTGGVIADVWAKEDRNGPMALFSGAVLGGTGMGPLVASVMMERIGGAGGDGTLAWQWVFWHQVIAGTVLLVGLVFWLSETRGSVLLSRKAKTLNRWYERLEEEAGAYGVWVEEDEGKEEIETEKEEAEAEAEEHEEKEIVDAREASPEGTVVSDSEPEEKMNTPMSDDDDSAGTTNSHVPSLTPRRRLVRLRWTVKEDEERASLTELMKTSVTRPFHLLFTEPTVFSFSLWCAFAWAVLYCQFGSISLAFARRRAFGIEQSGYFFGAITAGSAVATAVAVAQDRLLLLPQWRADLPPPEGGAVSASFWRVVRRRFPAEAPECRLYFTCVTACFLPAGLFLFGFTVRPDVHWVAPAAGIFLATWGIYSVYLATFNYFADIYHKYASSALAAQSCCRNLLGGAFPLVTGALIRNLGEERAGSLLGGIAAGLTLIPWALVFFGETIRSKSRFAISLERQG</sequence>
<dbReference type="GeneID" id="39581695"/>
<dbReference type="PANTHER" id="PTHR23502:SF134">
    <property type="entry name" value="MAJOR FACILITATOR SUPERFAMILY (MFS) PROFILE DOMAIN-CONTAINING PROTEIN-RELATED"/>
    <property type="match status" value="1"/>
</dbReference>
<evidence type="ECO:0000256" key="1">
    <source>
        <dbReference type="ARBA" id="ARBA00004141"/>
    </source>
</evidence>
<evidence type="ECO:0000256" key="6">
    <source>
        <dbReference type="SAM" id="Phobius"/>
    </source>
</evidence>
<feature type="region of interest" description="Disordered" evidence="5">
    <location>
        <begin position="306"/>
        <end position="376"/>
    </location>
</feature>
<evidence type="ECO:0000256" key="3">
    <source>
        <dbReference type="ARBA" id="ARBA00022989"/>
    </source>
</evidence>
<evidence type="ECO:0000313" key="8">
    <source>
        <dbReference type="EMBL" id="ROT36317.1"/>
    </source>
</evidence>
<dbReference type="AlphaFoldDB" id="A0A3N2PP66"/>
<gene>
    <name evidence="8" type="ORF">SODALDRAFT_345727</name>
</gene>
<proteinExistence type="predicted"/>
<dbReference type="GO" id="GO:0005886">
    <property type="term" value="C:plasma membrane"/>
    <property type="evidence" value="ECO:0007669"/>
    <property type="project" value="TreeGrafter"/>
</dbReference>
<feature type="transmembrane region" description="Helical" evidence="6">
    <location>
        <begin position="546"/>
        <end position="571"/>
    </location>
</feature>
<feature type="region of interest" description="Disordered" evidence="5">
    <location>
        <begin position="1"/>
        <end position="34"/>
    </location>
</feature>
<keyword evidence="9" id="KW-1185">Reference proteome</keyword>
<evidence type="ECO:0000259" key="7">
    <source>
        <dbReference type="PROSITE" id="PS50850"/>
    </source>
</evidence>
<dbReference type="InterPro" id="IPR011701">
    <property type="entry name" value="MFS"/>
</dbReference>
<feature type="transmembrane region" description="Helical" evidence="6">
    <location>
        <begin position="517"/>
        <end position="540"/>
    </location>
</feature>
<feature type="transmembrane region" description="Helical" evidence="6">
    <location>
        <begin position="615"/>
        <end position="634"/>
    </location>
</feature>
<name>A0A3N2PP66_SODAK</name>
<accession>A0A3N2PP66</accession>
<feature type="transmembrane region" description="Helical" evidence="6">
    <location>
        <begin position="214"/>
        <end position="232"/>
    </location>
</feature>
<feature type="transmembrane region" description="Helical" evidence="6">
    <location>
        <begin position="155"/>
        <end position="174"/>
    </location>
</feature>
<feature type="transmembrane region" description="Helical" evidence="6">
    <location>
        <begin position="458"/>
        <end position="476"/>
    </location>
</feature>
<dbReference type="RefSeq" id="XP_028464123.1">
    <property type="nucleotide sequence ID" value="XM_028613217.1"/>
</dbReference>
<dbReference type="STRING" id="1314773.A0A3N2PP66"/>
<dbReference type="EMBL" id="ML119059">
    <property type="protein sequence ID" value="ROT36317.1"/>
    <property type="molecule type" value="Genomic_DNA"/>
</dbReference>
<feature type="transmembrane region" description="Helical" evidence="6">
    <location>
        <begin position="88"/>
        <end position="108"/>
    </location>
</feature>
<dbReference type="GO" id="GO:0042908">
    <property type="term" value="P:xenobiotic transport"/>
    <property type="evidence" value="ECO:0007669"/>
    <property type="project" value="UniProtKB-ARBA"/>
</dbReference>
<feature type="transmembrane region" description="Helical" evidence="6">
    <location>
        <begin position="423"/>
        <end position="446"/>
    </location>
</feature>
<dbReference type="Proteomes" id="UP000272025">
    <property type="component" value="Unassembled WGS sequence"/>
</dbReference>
<dbReference type="InterPro" id="IPR036259">
    <property type="entry name" value="MFS_trans_sf"/>
</dbReference>
<keyword evidence="4 6" id="KW-0472">Membrane</keyword>
<evidence type="ECO:0000313" key="9">
    <source>
        <dbReference type="Proteomes" id="UP000272025"/>
    </source>
</evidence>
<dbReference type="GO" id="GO:0022857">
    <property type="term" value="F:transmembrane transporter activity"/>
    <property type="evidence" value="ECO:0007669"/>
    <property type="project" value="InterPro"/>
</dbReference>
<reference evidence="8 9" key="1">
    <citation type="journal article" date="2018" name="Mol. Ecol.">
        <title>The obligate alkalophilic soda-lake fungus Sodiomyces alkalinus has shifted to a protein diet.</title>
        <authorList>
            <person name="Grum-Grzhimaylo A.A."/>
            <person name="Falkoski D.L."/>
            <person name="van den Heuvel J."/>
            <person name="Valero-Jimenez C.A."/>
            <person name="Min B."/>
            <person name="Choi I.G."/>
            <person name="Lipzen A."/>
            <person name="Daum C.G."/>
            <person name="Aanen D.K."/>
            <person name="Tsang A."/>
            <person name="Henrissat B."/>
            <person name="Bilanenko E.N."/>
            <person name="de Vries R.P."/>
            <person name="van Kan J.A.L."/>
            <person name="Grigoriev I.V."/>
            <person name="Debets A.J.M."/>
        </authorList>
    </citation>
    <scope>NUCLEOTIDE SEQUENCE [LARGE SCALE GENOMIC DNA]</scope>
    <source>
        <strain evidence="8 9">F11</strain>
    </source>
</reference>
<evidence type="ECO:0000256" key="4">
    <source>
        <dbReference type="ARBA" id="ARBA00023136"/>
    </source>
</evidence>
<keyword evidence="2 6" id="KW-0812">Transmembrane</keyword>
<dbReference type="Gene3D" id="1.20.1720.10">
    <property type="entry name" value="Multidrug resistance protein D"/>
    <property type="match status" value="1"/>
</dbReference>
<dbReference type="PROSITE" id="PS00216">
    <property type="entry name" value="SUGAR_TRANSPORT_1"/>
    <property type="match status" value="1"/>
</dbReference>
<dbReference type="InterPro" id="IPR020846">
    <property type="entry name" value="MFS_dom"/>
</dbReference>